<reference evidence="1" key="1">
    <citation type="submission" date="2021-02" db="EMBL/GenBank/DDBJ databases">
        <title>First Annotated Genome of the Yellow-green Alga Tribonema minus.</title>
        <authorList>
            <person name="Mahan K.M."/>
        </authorList>
    </citation>
    <scope>NUCLEOTIDE SEQUENCE</scope>
    <source>
        <strain evidence="1">UTEX B ZZ1240</strain>
    </source>
</reference>
<evidence type="ECO:0000313" key="1">
    <source>
        <dbReference type="EMBL" id="KAG5187822.1"/>
    </source>
</evidence>
<accession>A0A835Z8X0</accession>
<comment type="caution">
    <text evidence="1">The sequence shown here is derived from an EMBL/GenBank/DDBJ whole genome shotgun (WGS) entry which is preliminary data.</text>
</comment>
<sequence>MSTEKLFKKAPLHKYASTSDLPSDHPPTAMPELVEFQQQTKEDTGSYIVRARRHVQDVKMLYWQAAAQAREKGRKLPDLFECVAITLLERGLAPFNTQQYRLSNVLRFNLEEMRTVTRCSTAWRALPRCASRTSAALRRC</sequence>
<organism evidence="1 2">
    <name type="scientific">Tribonema minus</name>
    <dbReference type="NCBI Taxonomy" id="303371"/>
    <lineage>
        <taxon>Eukaryota</taxon>
        <taxon>Sar</taxon>
        <taxon>Stramenopiles</taxon>
        <taxon>Ochrophyta</taxon>
        <taxon>PX clade</taxon>
        <taxon>Xanthophyceae</taxon>
        <taxon>Tribonematales</taxon>
        <taxon>Tribonemataceae</taxon>
        <taxon>Tribonema</taxon>
    </lineage>
</organism>
<protein>
    <submittedName>
        <fullName evidence="1">Uncharacterized protein</fullName>
    </submittedName>
</protein>
<dbReference type="AlphaFoldDB" id="A0A835Z8X0"/>
<keyword evidence="2" id="KW-1185">Reference proteome</keyword>
<name>A0A835Z8X0_9STRA</name>
<dbReference type="Proteomes" id="UP000664859">
    <property type="component" value="Unassembled WGS sequence"/>
</dbReference>
<gene>
    <name evidence="1" type="ORF">JKP88DRAFT_253798</name>
</gene>
<evidence type="ECO:0000313" key="2">
    <source>
        <dbReference type="Proteomes" id="UP000664859"/>
    </source>
</evidence>
<proteinExistence type="predicted"/>
<dbReference type="EMBL" id="JAFCMP010000081">
    <property type="protein sequence ID" value="KAG5187822.1"/>
    <property type="molecule type" value="Genomic_DNA"/>
</dbReference>